<name>A0AAW1YAB8_RUBAR</name>
<dbReference type="InterPro" id="IPR058751">
    <property type="entry name" value="RDRP_helical"/>
</dbReference>
<dbReference type="AlphaFoldDB" id="A0AAW1YAB8"/>
<dbReference type="InterPro" id="IPR057297">
    <property type="entry name" value="RDR6-like_2nd"/>
</dbReference>
<dbReference type="EMBL" id="JBEDUW010000002">
    <property type="protein sequence ID" value="KAK9946013.1"/>
    <property type="molecule type" value="Genomic_DNA"/>
</dbReference>
<organism evidence="5 6">
    <name type="scientific">Rubus argutus</name>
    <name type="common">Southern blackberry</name>
    <dbReference type="NCBI Taxonomy" id="59490"/>
    <lineage>
        <taxon>Eukaryota</taxon>
        <taxon>Viridiplantae</taxon>
        <taxon>Streptophyta</taxon>
        <taxon>Embryophyta</taxon>
        <taxon>Tracheophyta</taxon>
        <taxon>Spermatophyta</taxon>
        <taxon>Magnoliopsida</taxon>
        <taxon>eudicotyledons</taxon>
        <taxon>Gunneridae</taxon>
        <taxon>Pentapetalae</taxon>
        <taxon>rosids</taxon>
        <taxon>fabids</taxon>
        <taxon>Rosales</taxon>
        <taxon>Rosaceae</taxon>
        <taxon>Rosoideae</taxon>
        <taxon>Rosoideae incertae sedis</taxon>
        <taxon>Rubus</taxon>
    </lineage>
</organism>
<dbReference type="Pfam" id="PF26252">
    <property type="entry name" value="RdRP_helical"/>
    <property type="match status" value="1"/>
</dbReference>
<evidence type="ECO:0000256" key="1">
    <source>
        <dbReference type="RuleBase" id="RU363098"/>
    </source>
</evidence>
<keyword evidence="1" id="KW-0808">Transferase</keyword>
<dbReference type="Pfam" id="PF05183">
    <property type="entry name" value="RdRP"/>
    <property type="match status" value="2"/>
</dbReference>
<sequence>MEDSAGLCETETYLSFYDVLVEMEPSGTRRNKRARIYHDLKVEFLVRDITEFKYYENSELDFVILLRLASSPCVWCRAPQDENWIRTIDFTASGAIGRSDFYKFSIPHYYGAEWNKAIHYLRQLRVQELDIKWPLGIQNEPCFGMPSSDPFYSIGHKHGICFEIIFLVNAVMHKGILNQHQLSDSFFDLLRRQPKDVNVAALNYLYSCSRRPVFDACKRLRAVQEWFLENAKISRILKGMQTIYSSVMKSYVEKSCPRETIYKRVKTILSDGFDLCGRKYSFLAFSSNQLRERSAWFFAECKNLKIHHIQTWMGKFTNRNVAKCSARMGQCFSSTYATVEVPSSKVNPNLGDMRGMDTIFLMELFQYSILENAAANGFQLETNAVDTDAAFDVLTTSCAEQGNAAAIMLSAGFNPQTEPHLRGMLTCIQAAQLCGLREKSRIFVPSGRWLMGCLDELGVLEQGQCLSKCLPHH</sequence>
<dbReference type="Pfam" id="PF24577">
    <property type="entry name" value="RDR6_2nd"/>
    <property type="match status" value="1"/>
</dbReference>
<keyword evidence="1" id="KW-0943">RNA-mediated gene silencing</keyword>
<dbReference type="InterPro" id="IPR007855">
    <property type="entry name" value="RDRP"/>
</dbReference>
<feature type="domain" description="RNA-dependent RNA polymerase 6-like second" evidence="3">
    <location>
        <begin position="30"/>
        <end position="126"/>
    </location>
</feature>
<dbReference type="GO" id="GO:0003723">
    <property type="term" value="F:RNA binding"/>
    <property type="evidence" value="ECO:0007669"/>
    <property type="project" value="UniProtKB-KW"/>
</dbReference>
<protein>
    <recommendedName>
        <fullName evidence="1">RNA-dependent RNA polymerase</fullName>
        <ecNumber evidence="1">2.7.7.48</ecNumber>
    </recommendedName>
</protein>
<evidence type="ECO:0000313" key="5">
    <source>
        <dbReference type="EMBL" id="KAK9946013.1"/>
    </source>
</evidence>
<comment type="similarity">
    <text evidence="1">Belongs to the RdRP family.</text>
</comment>
<evidence type="ECO:0000259" key="4">
    <source>
        <dbReference type="Pfam" id="PF26252"/>
    </source>
</evidence>
<reference evidence="5 6" key="1">
    <citation type="journal article" date="2023" name="G3 (Bethesda)">
        <title>A chromosome-length genome assembly and annotation of blackberry (Rubus argutus, cv. 'Hillquist').</title>
        <authorList>
            <person name="Bruna T."/>
            <person name="Aryal R."/>
            <person name="Dudchenko O."/>
            <person name="Sargent D.J."/>
            <person name="Mead D."/>
            <person name="Buti M."/>
            <person name="Cavallini A."/>
            <person name="Hytonen T."/>
            <person name="Andres J."/>
            <person name="Pham M."/>
            <person name="Weisz D."/>
            <person name="Mascagni F."/>
            <person name="Usai G."/>
            <person name="Natali L."/>
            <person name="Bassil N."/>
            <person name="Fernandez G.E."/>
            <person name="Lomsadze A."/>
            <person name="Armour M."/>
            <person name="Olukolu B."/>
            <person name="Poorten T."/>
            <person name="Britton C."/>
            <person name="Davik J."/>
            <person name="Ashrafi H."/>
            <person name="Aiden E.L."/>
            <person name="Borodovsky M."/>
            <person name="Worthington M."/>
        </authorList>
    </citation>
    <scope>NUCLEOTIDE SEQUENCE [LARGE SCALE GENOMIC DNA]</scope>
    <source>
        <strain evidence="5">PI 553951</strain>
    </source>
</reference>
<dbReference type="PANTHER" id="PTHR23079:SF18">
    <property type="entry name" value="RNA-DEPENDENT RNA POLYMERASE 6"/>
    <property type="match status" value="1"/>
</dbReference>
<feature type="domain" description="RDRP core" evidence="2">
    <location>
        <begin position="253"/>
        <end position="345"/>
    </location>
</feature>
<evidence type="ECO:0000259" key="2">
    <source>
        <dbReference type="Pfam" id="PF05183"/>
    </source>
</evidence>
<keyword evidence="1" id="KW-0694">RNA-binding</keyword>
<accession>A0AAW1YAB8</accession>
<dbReference type="EC" id="2.7.7.48" evidence="1"/>
<dbReference type="GO" id="GO:0003968">
    <property type="term" value="F:RNA-directed RNA polymerase activity"/>
    <property type="evidence" value="ECO:0007669"/>
    <property type="project" value="UniProtKB-KW"/>
</dbReference>
<proteinExistence type="inferred from homology"/>
<keyword evidence="1" id="KW-0696">RNA-directed RNA polymerase</keyword>
<comment type="catalytic activity">
    <reaction evidence="1">
        <text>RNA(n) + a ribonucleoside 5'-triphosphate = RNA(n+1) + diphosphate</text>
        <dbReference type="Rhea" id="RHEA:21248"/>
        <dbReference type="Rhea" id="RHEA-COMP:14527"/>
        <dbReference type="Rhea" id="RHEA-COMP:17342"/>
        <dbReference type="ChEBI" id="CHEBI:33019"/>
        <dbReference type="ChEBI" id="CHEBI:61557"/>
        <dbReference type="ChEBI" id="CHEBI:140395"/>
        <dbReference type="EC" id="2.7.7.48"/>
    </reaction>
</comment>
<comment type="function">
    <text evidence="1">Probably involved in the RNA silencing pathway and required for the generation of small interfering RNAs (siRNAs).</text>
</comment>
<gene>
    <name evidence="5" type="ORF">M0R45_011496</name>
</gene>
<dbReference type="PANTHER" id="PTHR23079">
    <property type="entry name" value="RNA-DEPENDENT RNA POLYMERASE"/>
    <property type="match status" value="1"/>
</dbReference>
<dbReference type="InterPro" id="IPR057596">
    <property type="entry name" value="RDRP_core"/>
</dbReference>
<dbReference type="Proteomes" id="UP001457282">
    <property type="component" value="Unassembled WGS sequence"/>
</dbReference>
<evidence type="ECO:0000313" key="6">
    <source>
        <dbReference type="Proteomes" id="UP001457282"/>
    </source>
</evidence>
<keyword evidence="1" id="KW-0548">Nucleotidyltransferase</keyword>
<dbReference type="GO" id="GO:0031380">
    <property type="term" value="C:nuclear RNA-directed RNA polymerase complex"/>
    <property type="evidence" value="ECO:0007669"/>
    <property type="project" value="TreeGrafter"/>
</dbReference>
<evidence type="ECO:0000259" key="3">
    <source>
        <dbReference type="Pfam" id="PF24577"/>
    </source>
</evidence>
<comment type="caution">
    <text evidence="5">The sequence shown here is derived from an EMBL/GenBank/DDBJ whole genome shotgun (WGS) entry which is preliminary data.</text>
</comment>
<feature type="domain" description="RDRP core" evidence="2">
    <location>
        <begin position="380"/>
        <end position="466"/>
    </location>
</feature>
<feature type="domain" description="RDRP helical" evidence="4">
    <location>
        <begin position="151"/>
        <end position="233"/>
    </location>
</feature>
<keyword evidence="6" id="KW-1185">Reference proteome</keyword>
<dbReference type="GO" id="GO:0030422">
    <property type="term" value="P:siRNA processing"/>
    <property type="evidence" value="ECO:0007669"/>
    <property type="project" value="TreeGrafter"/>
</dbReference>